<comment type="caution">
    <text evidence="3">The sequence shown here is derived from an EMBL/GenBank/DDBJ whole genome shotgun (WGS) entry which is preliminary data.</text>
</comment>
<keyword evidence="2" id="KW-0732">Signal</keyword>
<feature type="signal peptide" evidence="2">
    <location>
        <begin position="1"/>
        <end position="21"/>
    </location>
</feature>
<gene>
    <name evidence="3" type="ORF">DW921_07495</name>
</gene>
<sequence>MKMRMFTMLCALSFSAAATFAQTGAQSGTRFGHGEDSLRCLQNISIYSEYVKTDNFKDAYKPWKAVFTEAPIARVSTYTDGAKILRALIAGSKDAAQQKTYLDELMAVHDQRIKYLDQLNSLVKTPATKGSIIGMKAHDYIVFSGPNADVDKAYQMCKEAVDLEKATSDYFMFQDFMDVSSRKLKKDDTHKEQFIQDYLTASAYADEALKAATKERDKKNLKLAKDNVDAYFINSGAASCENLQEIYGPKVAQNKTNLDYLKQVISVMQMLKCTEQEAYFEASEAAHAIEPTAATAVGCGYMYYKKGDIEKSINYFDQAIELEQDPIEKANHCYSAAVVLFGKKQFSRAKQYANKAISFNPNKGDAYILIAQMYAASPNWSDEGALNKCTYFAAIDKLQRAKSVDPGVAEKANELIRTYSAYVPKDEDLFFLGLKKGNSVTIGGWIGETTTIR</sequence>
<dbReference type="Pfam" id="PF13181">
    <property type="entry name" value="TPR_8"/>
    <property type="match status" value="2"/>
</dbReference>
<evidence type="ECO:0000256" key="2">
    <source>
        <dbReference type="SAM" id="SignalP"/>
    </source>
</evidence>
<organism evidence="3 4">
    <name type="scientific">Phocaeicola coprophilus</name>
    <dbReference type="NCBI Taxonomy" id="387090"/>
    <lineage>
        <taxon>Bacteria</taxon>
        <taxon>Pseudomonadati</taxon>
        <taxon>Bacteroidota</taxon>
        <taxon>Bacteroidia</taxon>
        <taxon>Bacteroidales</taxon>
        <taxon>Bacteroidaceae</taxon>
        <taxon>Phocaeicola</taxon>
    </lineage>
</organism>
<feature type="chain" id="PRO_5019380717" evidence="2">
    <location>
        <begin position="22"/>
        <end position="453"/>
    </location>
</feature>
<feature type="repeat" description="TPR" evidence="1">
    <location>
        <begin position="293"/>
        <end position="326"/>
    </location>
</feature>
<reference evidence="3 4" key="1">
    <citation type="submission" date="2018-08" db="EMBL/GenBank/DDBJ databases">
        <title>A genome reference for cultivated species of the human gut microbiota.</title>
        <authorList>
            <person name="Zou Y."/>
            <person name="Xue W."/>
            <person name="Luo G."/>
        </authorList>
    </citation>
    <scope>NUCLEOTIDE SEQUENCE [LARGE SCALE GENOMIC DNA]</scope>
    <source>
        <strain evidence="3 4">AM42-38</strain>
    </source>
</reference>
<evidence type="ECO:0000313" key="3">
    <source>
        <dbReference type="EMBL" id="RHA75881.1"/>
    </source>
</evidence>
<dbReference type="EMBL" id="QSFT01000013">
    <property type="protein sequence ID" value="RHA75881.1"/>
    <property type="molecule type" value="Genomic_DNA"/>
</dbReference>
<dbReference type="RefSeq" id="WP_118400365.1">
    <property type="nucleotide sequence ID" value="NZ_CABJGD010000013.1"/>
</dbReference>
<dbReference type="Gene3D" id="1.25.40.10">
    <property type="entry name" value="Tetratricopeptide repeat domain"/>
    <property type="match status" value="1"/>
</dbReference>
<dbReference type="PROSITE" id="PS50005">
    <property type="entry name" value="TPR"/>
    <property type="match status" value="1"/>
</dbReference>
<evidence type="ECO:0000313" key="4">
    <source>
        <dbReference type="Proteomes" id="UP000283855"/>
    </source>
</evidence>
<dbReference type="SMART" id="SM00028">
    <property type="entry name" value="TPR"/>
    <property type="match status" value="2"/>
</dbReference>
<dbReference type="AlphaFoldDB" id="A0A413T083"/>
<proteinExistence type="predicted"/>
<name>A0A413T083_9BACT</name>
<accession>A0A413T083</accession>
<dbReference type="InterPro" id="IPR019734">
    <property type="entry name" value="TPR_rpt"/>
</dbReference>
<dbReference type="SUPFAM" id="SSF48452">
    <property type="entry name" value="TPR-like"/>
    <property type="match status" value="1"/>
</dbReference>
<evidence type="ECO:0000256" key="1">
    <source>
        <dbReference type="PROSITE-ProRule" id="PRU00339"/>
    </source>
</evidence>
<protein>
    <submittedName>
        <fullName evidence="3">Uncharacterized protein</fullName>
    </submittedName>
</protein>
<dbReference type="InterPro" id="IPR011990">
    <property type="entry name" value="TPR-like_helical_dom_sf"/>
</dbReference>
<keyword evidence="1" id="KW-0802">TPR repeat</keyword>
<dbReference type="Proteomes" id="UP000283855">
    <property type="component" value="Unassembled WGS sequence"/>
</dbReference>